<sequence length="161" mass="18929">MIYIVMGVSGSGKTTIGQKLSEKLNYLFYDADDFHPIENIEKMRQGIALTDCDRQPWLKRLQDLIESLENKQQNAIIACSCLRKSYRELLNNNDHYIQWIYLKGRFEQILQRLENRENHFMKSNLLQSQFQALEEPKNAIIIDISLSVEEIIKQILLLLNL</sequence>
<keyword evidence="12" id="KW-1185">Reference proteome</keyword>
<keyword evidence="8" id="KW-0311">Gluconate utilization</keyword>
<organism evidence="11 12">
    <name type="scientific">Rippkaea orientalis (strain PCC 8801 / RF-1)</name>
    <name type="common">Cyanothece sp. (strain PCC 8801)</name>
    <dbReference type="NCBI Taxonomy" id="41431"/>
    <lineage>
        <taxon>Bacteria</taxon>
        <taxon>Bacillati</taxon>
        <taxon>Cyanobacteriota</taxon>
        <taxon>Cyanophyceae</taxon>
        <taxon>Oscillatoriophycideae</taxon>
        <taxon>Chroococcales</taxon>
        <taxon>Aphanothecaceae</taxon>
        <taxon>Rippkaea</taxon>
        <taxon>Rippkaea orientalis</taxon>
    </lineage>
</organism>
<evidence type="ECO:0000256" key="9">
    <source>
        <dbReference type="ARBA" id="ARBA00048090"/>
    </source>
</evidence>
<dbReference type="FunFam" id="3.40.50.300:FF:000522">
    <property type="entry name" value="Gluconokinase"/>
    <property type="match status" value="1"/>
</dbReference>
<dbReference type="EMBL" id="CP001287">
    <property type="protein sequence ID" value="ACK66583.1"/>
    <property type="molecule type" value="Genomic_DNA"/>
</dbReference>
<keyword evidence="6 10" id="KW-0418">Kinase</keyword>
<evidence type="ECO:0000313" key="11">
    <source>
        <dbReference type="EMBL" id="ACK66583.1"/>
    </source>
</evidence>
<dbReference type="Pfam" id="PF01202">
    <property type="entry name" value="SKI"/>
    <property type="match status" value="1"/>
</dbReference>
<dbReference type="GO" id="GO:0019521">
    <property type="term" value="P:D-gluconate metabolic process"/>
    <property type="evidence" value="ECO:0007669"/>
    <property type="project" value="UniProtKB-KW"/>
</dbReference>
<dbReference type="KEGG" id="cyp:PCC8801_2577"/>
<dbReference type="eggNOG" id="COG3265">
    <property type="taxonomic scope" value="Bacteria"/>
</dbReference>
<proteinExistence type="inferred from homology"/>
<comment type="pathway">
    <text evidence="1">Carbohydrate acid metabolism.</text>
</comment>
<keyword evidence="7 10" id="KW-0067">ATP-binding</keyword>
<evidence type="ECO:0000256" key="3">
    <source>
        <dbReference type="ARBA" id="ARBA00012054"/>
    </source>
</evidence>
<gene>
    <name evidence="11" type="ordered locus">PCC8801_2577</name>
</gene>
<accession>B7K4S7</accession>
<evidence type="ECO:0000256" key="10">
    <source>
        <dbReference type="RuleBase" id="RU363066"/>
    </source>
</evidence>
<evidence type="ECO:0000256" key="7">
    <source>
        <dbReference type="ARBA" id="ARBA00022840"/>
    </source>
</evidence>
<dbReference type="EC" id="2.7.1.12" evidence="3 10"/>
<evidence type="ECO:0000256" key="2">
    <source>
        <dbReference type="ARBA" id="ARBA00008420"/>
    </source>
</evidence>
<dbReference type="GO" id="GO:0046316">
    <property type="term" value="F:gluconokinase activity"/>
    <property type="evidence" value="ECO:0007669"/>
    <property type="project" value="UniProtKB-EC"/>
</dbReference>
<evidence type="ECO:0000256" key="5">
    <source>
        <dbReference type="ARBA" id="ARBA00022741"/>
    </source>
</evidence>
<dbReference type="GO" id="GO:0005737">
    <property type="term" value="C:cytoplasm"/>
    <property type="evidence" value="ECO:0007669"/>
    <property type="project" value="TreeGrafter"/>
</dbReference>
<dbReference type="SUPFAM" id="SSF52540">
    <property type="entry name" value="P-loop containing nucleoside triphosphate hydrolases"/>
    <property type="match status" value="1"/>
</dbReference>
<dbReference type="CDD" id="cd02021">
    <property type="entry name" value="GntK"/>
    <property type="match status" value="1"/>
</dbReference>
<keyword evidence="4 10" id="KW-0808">Transferase</keyword>
<dbReference type="PANTHER" id="PTHR43442:SF3">
    <property type="entry name" value="GLUCONOKINASE-RELATED"/>
    <property type="match status" value="1"/>
</dbReference>
<evidence type="ECO:0000256" key="1">
    <source>
        <dbReference type="ARBA" id="ARBA00004761"/>
    </source>
</evidence>
<dbReference type="STRING" id="41431.PCC8801_2577"/>
<dbReference type="InterPro" id="IPR031322">
    <property type="entry name" value="Shikimate/glucono_kinase"/>
</dbReference>
<dbReference type="PANTHER" id="PTHR43442">
    <property type="entry name" value="GLUCONOKINASE-RELATED"/>
    <property type="match status" value="1"/>
</dbReference>
<reference evidence="12" key="1">
    <citation type="journal article" date="2011" name="MBio">
        <title>Novel metabolic attributes of the genus Cyanothece, comprising a group of unicellular nitrogen-fixing Cyanobacteria.</title>
        <authorList>
            <person name="Bandyopadhyay A."/>
            <person name="Elvitigala T."/>
            <person name="Welsh E."/>
            <person name="Stockel J."/>
            <person name="Liberton M."/>
            <person name="Min H."/>
            <person name="Sherman L.A."/>
            <person name="Pakrasi H.B."/>
        </authorList>
    </citation>
    <scope>NUCLEOTIDE SEQUENCE [LARGE SCALE GENOMIC DNA]</scope>
    <source>
        <strain evidence="12">PCC 8801</strain>
    </source>
</reference>
<evidence type="ECO:0000313" key="12">
    <source>
        <dbReference type="Proteomes" id="UP000008204"/>
    </source>
</evidence>
<comment type="similarity">
    <text evidence="2 10">Belongs to the gluconokinase GntK/GntV family.</text>
</comment>
<dbReference type="HOGENOM" id="CLU_077168_1_0_3"/>
<dbReference type="Gene3D" id="3.40.50.300">
    <property type="entry name" value="P-loop containing nucleotide triphosphate hydrolases"/>
    <property type="match status" value="1"/>
</dbReference>
<dbReference type="AlphaFoldDB" id="B7K4S7"/>
<dbReference type="RefSeq" id="WP_012595850.1">
    <property type="nucleotide sequence ID" value="NC_011726.1"/>
</dbReference>
<dbReference type="Proteomes" id="UP000008204">
    <property type="component" value="Chromosome"/>
</dbReference>
<evidence type="ECO:0000256" key="6">
    <source>
        <dbReference type="ARBA" id="ARBA00022777"/>
    </source>
</evidence>
<dbReference type="OrthoDB" id="9800332at2"/>
<evidence type="ECO:0000256" key="4">
    <source>
        <dbReference type="ARBA" id="ARBA00022679"/>
    </source>
</evidence>
<comment type="catalytic activity">
    <reaction evidence="9 10">
        <text>D-gluconate + ATP = 6-phospho-D-gluconate + ADP + H(+)</text>
        <dbReference type="Rhea" id="RHEA:19433"/>
        <dbReference type="ChEBI" id="CHEBI:15378"/>
        <dbReference type="ChEBI" id="CHEBI:18391"/>
        <dbReference type="ChEBI" id="CHEBI:30616"/>
        <dbReference type="ChEBI" id="CHEBI:58759"/>
        <dbReference type="ChEBI" id="CHEBI:456216"/>
        <dbReference type="EC" id="2.7.1.12"/>
    </reaction>
</comment>
<name>B7K4S7_RIPO1</name>
<evidence type="ECO:0000256" key="8">
    <source>
        <dbReference type="ARBA" id="ARBA00023064"/>
    </source>
</evidence>
<keyword evidence="5 10" id="KW-0547">Nucleotide-binding</keyword>
<dbReference type="InterPro" id="IPR027417">
    <property type="entry name" value="P-loop_NTPase"/>
</dbReference>
<dbReference type="NCBIfam" id="TIGR01313">
    <property type="entry name" value="therm_gnt_kin"/>
    <property type="match status" value="1"/>
</dbReference>
<dbReference type="GO" id="GO:0005524">
    <property type="term" value="F:ATP binding"/>
    <property type="evidence" value="ECO:0007669"/>
    <property type="project" value="UniProtKB-KW"/>
</dbReference>
<protein>
    <recommendedName>
        <fullName evidence="3 10">Gluconokinase</fullName>
        <ecNumber evidence="3 10">2.7.1.12</ecNumber>
    </recommendedName>
</protein>
<dbReference type="InterPro" id="IPR006001">
    <property type="entry name" value="Therm_gnt_kin"/>
</dbReference>